<proteinExistence type="predicted"/>
<keyword evidence="2" id="KW-1185">Reference proteome</keyword>
<sequence length="29" mass="3444">MATRQLIWEIVRMAKAVFIRLLIITTDQI</sequence>
<name>A0A1R3KH38_9ROSI</name>
<evidence type="ECO:0000313" key="1">
    <source>
        <dbReference type="EMBL" id="OMP06403.1"/>
    </source>
</evidence>
<dbReference type="AlphaFoldDB" id="A0A1R3KH38"/>
<dbReference type="EMBL" id="AWUE01013619">
    <property type="protein sequence ID" value="OMP06403.1"/>
    <property type="molecule type" value="Genomic_DNA"/>
</dbReference>
<organism evidence="1 2">
    <name type="scientific">Corchorus olitorius</name>
    <dbReference type="NCBI Taxonomy" id="93759"/>
    <lineage>
        <taxon>Eukaryota</taxon>
        <taxon>Viridiplantae</taxon>
        <taxon>Streptophyta</taxon>
        <taxon>Embryophyta</taxon>
        <taxon>Tracheophyta</taxon>
        <taxon>Spermatophyta</taxon>
        <taxon>Magnoliopsida</taxon>
        <taxon>eudicotyledons</taxon>
        <taxon>Gunneridae</taxon>
        <taxon>Pentapetalae</taxon>
        <taxon>rosids</taxon>
        <taxon>malvids</taxon>
        <taxon>Malvales</taxon>
        <taxon>Malvaceae</taxon>
        <taxon>Grewioideae</taxon>
        <taxon>Apeibeae</taxon>
        <taxon>Corchorus</taxon>
    </lineage>
</organism>
<gene>
    <name evidence="1" type="ORF">COLO4_08149</name>
</gene>
<reference evidence="2" key="1">
    <citation type="submission" date="2013-09" db="EMBL/GenBank/DDBJ databases">
        <title>Corchorus olitorius genome sequencing.</title>
        <authorList>
            <person name="Alam M."/>
            <person name="Haque M.S."/>
            <person name="Islam M.S."/>
            <person name="Emdad E.M."/>
            <person name="Islam M.M."/>
            <person name="Ahmed B."/>
            <person name="Halim A."/>
            <person name="Hossen Q.M.M."/>
            <person name="Hossain M.Z."/>
            <person name="Ahmed R."/>
            <person name="Khan M.M."/>
            <person name="Islam R."/>
            <person name="Rashid M.M."/>
            <person name="Khan S.A."/>
            <person name="Rahman M.S."/>
            <person name="Alam M."/>
            <person name="Yahiya A.S."/>
            <person name="Khan M.S."/>
            <person name="Azam M.S."/>
            <person name="Haque T."/>
            <person name="Lashkar M.Z.H."/>
            <person name="Akhand A.I."/>
            <person name="Morshed G."/>
            <person name="Roy S."/>
            <person name="Uddin K.S."/>
            <person name="Rabeya T."/>
            <person name="Hossain A.S."/>
            <person name="Chowdhury A."/>
            <person name="Snigdha A.R."/>
            <person name="Mortoza M.S."/>
            <person name="Matin S.A."/>
            <person name="Hoque S.M.E."/>
            <person name="Islam M.K."/>
            <person name="Roy D.K."/>
            <person name="Haider R."/>
            <person name="Moosa M.M."/>
            <person name="Elias S.M."/>
            <person name="Hasan A.M."/>
            <person name="Jahan S."/>
            <person name="Shafiuddin M."/>
            <person name="Mahmood N."/>
            <person name="Shommy N.S."/>
        </authorList>
    </citation>
    <scope>NUCLEOTIDE SEQUENCE [LARGE SCALE GENOMIC DNA]</scope>
    <source>
        <strain evidence="2">cv. O-4</strain>
    </source>
</reference>
<evidence type="ECO:0000313" key="2">
    <source>
        <dbReference type="Proteomes" id="UP000187203"/>
    </source>
</evidence>
<accession>A0A1R3KH38</accession>
<protein>
    <submittedName>
        <fullName evidence="1">Uncharacterized protein</fullName>
    </submittedName>
</protein>
<comment type="caution">
    <text evidence="1">The sequence shown here is derived from an EMBL/GenBank/DDBJ whole genome shotgun (WGS) entry which is preliminary data.</text>
</comment>
<dbReference type="Proteomes" id="UP000187203">
    <property type="component" value="Unassembled WGS sequence"/>
</dbReference>